<keyword evidence="3" id="KW-1185">Reference proteome</keyword>
<organism evidence="2 3">
    <name type="scientific">Hymenobacter lucidus</name>
    <dbReference type="NCBI Taxonomy" id="2880930"/>
    <lineage>
        <taxon>Bacteria</taxon>
        <taxon>Pseudomonadati</taxon>
        <taxon>Bacteroidota</taxon>
        <taxon>Cytophagia</taxon>
        <taxon>Cytophagales</taxon>
        <taxon>Hymenobacteraceae</taxon>
        <taxon>Hymenobacter</taxon>
    </lineage>
</organism>
<dbReference type="RefSeq" id="WP_226175853.1">
    <property type="nucleotide sequence ID" value="NZ_JAJADR010000003.1"/>
</dbReference>
<sequence>MKLLVLLAFLLTTLAAAGPAPKPAPRKPAATASSAALLRKFNLAPLWLVSARPAEAQTMLGCMGPQYRPFNLVFEKVQRDSKNPALYHVEGKSRERERLLPFSGTITLSAIKKVKSQYVSETAKPQAQYQASGRFRLTESATEEGAGVFTGTLTVTFSQTPTGVAYLPGRQFWWSPGGGGEGSTFTSTWSSAAHPQPIKLVWASNFMNIANTVMENFSLGERGPHINPKYSRVGWQNFWDNEEWWADAEEPAL</sequence>
<feature type="signal peptide" evidence="1">
    <location>
        <begin position="1"/>
        <end position="17"/>
    </location>
</feature>
<accession>A0ABS8ATE4</accession>
<keyword evidence="1" id="KW-0732">Signal</keyword>
<dbReference type="Proteomes" id="UP001165296">
    <property type="component" value="Unassembled WGS sequence"/>
</dbReference>
<feature type="chain" id="PRO_5046583425" evidence="1">
    <location>
        <begin position="18"/>
        <end position="253"/>
    </location>
</feature>
<evidence type="ECO:0000313" key="3">
    <source>
        <dbReference type="Proteomes" id="UP001165296"/>
    </source>
</evidence>
<reference evidence="2" key="1">
    <citation type="submission" date="2021-10" db="EMBL/GenBank/DDBJ databases">
        <authorList>
            <person name="Dean J.D."/>
            <person name="Kim M.K."/>
            <person name="Newey C.N."/>
            <person name="Stoker T.S."/>
            <person name="Thompson D.W."/>
            <person name="Grose J.H."/>
        </authorList>
    </citation>
    <scope>NUCLEOTIDE SEQUENCE</scope>
    <source>
        <strain evidence="2">BT178</strain>
    </source>
</reference>
<dbReference type="EMBL" id="JAJADR010000003">
    <property type="protein sequence ID" value="MCB2408631.1"/>
    <property type="molecule type" value="Genomic_DNA"/>
</dbReference>
<name>A0ABS8ATE4_9BACT</name>
<protein>
    <submittedName>
        <fullName evidence="2">Uncharacterized protein</fullName>
    </submittedName>
</protein>
<evidence type="ECO:0000313" key="2">
    <source>
        <dbReference type="EMBL" id="MCB2408631.1"/>
    </source>
</evidence>
<proteinExistence type="predicted"/>
<gene>
    <name evidence="2" type="ORF">LGH74_11640</name>
</gene>
<evidence type="ECO:0000256" key="1">
    <source>
        <dbReference type="SAM" id="SignalP"/>
    </source>
</evidence>
<comment type="caution">
    <text evidence="2">The sequence shown here is derived from an EMBL/GenBank/DDBJ whole genome shotgun (WGS) entry which is preliminary data.</text>
</comment>